<dbReference type="EMBL" id="FOAZ01000002">
    <property type="protein sequence ID" value="SEK43254.1"/>
    <property type="molecule type" value="Genomic_DNA"/>
</dbReference>
<name>A0A1H7GYZ3_STRJI</name>
<dbReference type="AlphaFoldDB" id="A0A1H7GYZ3"/>
<dbReference type="Gene3D" id="3.90.1590.10">
    <property type="entry name" value="glutathione-dependent formaldehyde- activating enzyme (gfa)"/>
    <property type="match status" value="1"/>
</dbReference>
<organism evidence="1 2">
    <name type="scientific">Streptacidiphilus jiangxiensis</name>
    <dbReference type="NCBI Taxonomy" id="235985"/>
    <lineage>
        <taxon>Bacteria</taxon>
        <taxon>Bacillati</taxon>
        <taxon>Actinomycetota</taxon>
        <taxon>Actinomycetes</taxon>
        <taxon>Kitasatosporales</taxon>
        <taxon>Streptomycetaceae</taxon>
        <taxon>Streptacidiphilus</taxon>
    </lineage>
</organism>
<dbReference type="Proteomes" id="UP000183015">
    <property type="component" value="Unassembled WGS sequence"/>
</dbReference>
<dbReference type="SUPFAM" id="SSF51316">
    <property type="entry name" value="Mss4-like"/>
    <property type="match status" value="1"/>
</dbReference>
<sequence length="89" mass="9642">MWRVAFDRDALTWTGEPAWFATWPTLQRAFCPKCGSHLASAADGAPTISLTGAGLDDRTGADLVPCGHSFRDLAPTWMSITLAPEPQPR</sequence>
<reference evidence="2" key="1">
    <citation type="submission" date="2016-10" db="EMBL/GenBank/DDBJ databases">
        <authorList>
            <person name="Varghese N."/>
        </authorList>
    </citation>
    <scope>NUCLEOTIDE SEQUENCE [LARGE SCALE GENOMIC DNA]</scope>
    <source>
        <strain evidence="2">DSM 45096 / BCRC 16803 / CGMCC 4.1857 / CIP 109030 / JCM 12277 / KCTC 19219 / NBRC 100920 / 33214</strain>
    </source>
</reference>
<accession>A0A1H7GYZ3</accession>
<evidence type="ECO:0000313" key="2">
    <source>
        <dbReference type="Proteomes" id="UP000183015"/>
    </source>
</evidence>
<protein>
    <submittedName>
        <fullName evidence="1">Glutathione-dependent formaldehyde-activating enzyme</fullName>
    </submittedName>
</protein>
<proteinExistence type="predicted"/>
<dbReference type="OrthoDB" id="9786619at2"/>
<evidence type="ECO:0000313" key="1">
    <source>
        <dbReference type="EMBL" id="SEK43254.1"/>
    </source>
</evidence>
<dbReference type="InterPro" id="IPR011057">
    <property type="entry name" value="Mss4-like_sf"/>
</dbReference>
<keyword evidence="2" id="KW-1185">Reference proteome</keyword>
<gene>
    <name evidence="1" type="ORF">SAMN05414137_1028</name>
</gene>